<keyword evidence="5 7" id="KW-1133">Transmembrane helix</keyword>
<keyword evidence="3" id="KW-1003">Cell membrane</keyword>
<protein>
    <submittedName>
        <fullName evidence="9">Sugar ABC transporter permease</fullName>
    </submittedName>
</protein>
<keyword evidence="4 7" id="KW-0812">Transmembrane</keyword>
<evidence type="ECO:0000256" key="2">
    <source>
        <dbReference type="ARBA" id="ARBA00022448"/>
    </source>
</evidence>
<comment type="similarity">
    <text evidence="7">Belongs to the binding-protein-dependent transport system permease family.</text>
</comment>
<dbReference type="RefSeq" id="WP_262688883.1">
    <property type="nucleotide sequence ID" value="NZ_JAOQIO010000125.1"/>
</dbReference>
<evidence type="ECO:0000313" key="10">
    <source>
        <dbReference type="Proteomes" id="UP001652445"/>
    </source>
</evidence>
<organism evidence="9 10">
    <name type="scientific">Paenibacillus baimaensis</name>
    <dbReference type="NCBI Taxonomy" id="2982185"/>
    <lineage>
        <taxon>Bacteria</taxon>
        <taxon>Bacillati</taxon>
        <taxon>Bacillota</taxon>
        <taxon>Bacilli</taxon>
        <taxon>Bacillales</taxon>
        <taxon>Paenibacillaceae</taxon>
        <taxon>Paenibacillus</taxon>
    </lineage>
</organism>
<dbReference type="EMBL" id="JAOQIO010000125">
    <property type="protein sequence ID" value="MCU6798195.1"/>
    <property type="molecule type" value="Genomic_DNA"/>
</dbReference>
<keyword evidence="2 7" id="KW-0813">Transport</keyword>
<feature type="transmembrane region" description="Helical" evidence="7">
    <location>
        <begin position="163"/>
        <end position="186"/>
    </location>
</feature>
<reference evidence="9 10" key="1">
    <citation type="submission" date="2022-09" db="EMBL/GenBank/DDBJ databases">
        <authorList>
            <person name="Han X.L."/>
            <person name="Wang Q."/>
            <person name="Lu T."/>
        </authorList>
    </citation>
    <scope>NUCLEOTIDE SEQUENCE [LARGE SCALE GENOMIC DNA]</scope>
    <source>
        <strain evidence="9 10">WQ 127069</strain>
    </source>
</reference>
<evidence type="ECO:0000256" key="6">
    <source>
        <dbReference type="ARBA" id="ARBA00023136"/>
    </source>
</evidence>
<dbReference type="SUPFAM" id="SSF161098">
    <property type="entry name" value="MetI-like"/>
    <property type="match status" value="1"/>
</dbReference>
<dbReference type="PROSITE" id="PS50928">
    <property type="entry name" value="ABC_TM1"/>
    <property type="match status" value="1"/>
</dbReference>
<comment type="subcellular location">
    <subcellularLocation>
        <location evidence="1 7">Cell membrane</location>
        <topology evidence="1 7">Multi-pass membrane protein</topology>
    </subcellularLocation>
</comment>
<name>A0ABT2UU93_9BACL</name>
<evidence type="ECO:0000256" key="1">
    <source>
        <dbReference type="ARBA" id="ARBA00004651"/>
    </source>
</evidence>
<dbReference type="Proteomes" id="UP001652445">
    <property type="component" value="Unassembled WGS sequence"/>
</dbReference>
<accession>A0ABT2UU93</accession>
<dbReference type="Pfam" id="PF00528">
    <property type="entry name" value="BPD_transp_1"/>
    <property type="match status" value="1"/>
</dbReference>
<dbReference type="InterPro" id="IPR000515">
    <property type="entry name" value="MetI-like"/>
</dbReference>
<proteinExistence type="inferred from homology"/>
<evidence type="ECO:0000256" key="5">
    <source>
        <dbReference type="ARBA" id="ARBA00022989"/>
    </source>
</evidence>
<keyword evidence="10" id="KW-1185">Reference proteome</keyword>
<evidence type="ECO:0000259" key="8">
    <source>
        <dbReference type="PROSITE" id="PS50928"/>
    </source>
</evidence>
<feature type="transmembrane region" description="Helical" evidence="7">
    <location>
        <begin position="267"/>
        <end position="289"/>
    </location>
</feature>
<feature type="domain" description="ABC transmembrane type-1" evidence="8">
    <location>
        <begin position="75"/>
        <end position="288"/>
    </location>
</feature>
<feature type="transmembrane region" description="Helical" evidence="7">
    <location>
        <begin position="21"/>
        <end position="44"/>
    </location>
</feature>
<feature type="transmembrane region" description="Helical" evidence="7">
    <location>
        <begin position="79"/>
        <end position="102"/>
    </location>
</feature>
<comment type="caution">
    <text evidence="9">The sequence shown here is derived from an EMBL/GenBank/DDBJ whole genome shotgun (WGS) entry which is preliminary data.</text>
</comment>
<dbReference type="InterPro" id="IPR035906">
    <property type="entry name" value="MetI-like_sf"/>
</dbReference>
<gene>
    <name evidence="9" type="ORF">OB236_39320</name>
</gene>
<dbReference type="PANTHER" id="PTHR30193">
    <property type="entry name" value="ABC TRANSPORTER PERMEASE PROTEIN"/>
    <property type="match status" value="1"/>
</dbReference>
<sequence length="303" mass="34264">MSGADNKTFWKSDNVAGYVFIFPWLFGFLVFSIIPIAASLFLAFTKYDILSPPQWVGLDNFKVMFTEDTRYWKSVNATLIFVFTAVPLRLCFALAVAMLLNLKLKCLGFFRTTYYLPTLIGGSVAVSVMWRQLFGTTGAFNSFLEVFFGVTDKVSWITHPSTALMSLILLSVWQFGSSMLIFLAGLKQIPAGLYEAAHVDGANAWERFKNITLPMLTPVILFNLIMGLINGFKVFTEGMIVTGGGPFDKTLFYVLYLYEKSFRYYEMGYGSSMAWVLLLTIAFFTAIVFQTSKRWVHYESKGD</sequence>
<evidence type="ECO:0000313" key="9">
    <source>
        <dbReference type="EMBL" id="MCU6798195.1"/>
    </source>
</evidence>
<feature type="transmembrane region" description="Helical" evidence="7">
    <location>
        <begin position="114"/>
        <end position="134"/>
    </location>
</feature>
<dbReference type="Gene3D" id="1.10.3720.10">
    <property type="entry name" value="MetI-like"/>
    <property type="match status" value="1"/>
</dbReference>
<dbReference type="CDD" id="cd06261">
    <property type="entry name" value="TM_PBP2"/>
    <property type="match status" value="1"/>
</dbReference>
<dbReference type="PANTHER" id="PTHR30193:SF1">
    <property type="entry name" value="ABC TRANSPORTER PERMEASE PROTEIN YESP-RELATED"/>
    <property type="match status" value="1"/>
</dbReference>
<dbReference type="InterPro" id="IPR051393">
    <property type="entry name" value="ABC_transporter_permease"/>
</dbReference>
<keyword evidence="6 7" id="KW-0472">Membrane</keyword>
<evidence type="ECO:0000256" key="7">
    <source>
        <dbReference type="RuleBase" id="RU363032"/>
    </source>
</evidence>
<evidence type="ECO:0000256" key="3">
    <source>
        <dbReference type="ARBA" id="ARBA00022475"/>
    </source>
</evidence>
<evidence type="ECO:0000256" key="4">
    <source>
        <dbReference type="ARBA" id="ARBA00022692"/>
    </source>
</evidence>